<proteinExistence type="predicted"/>
<accession>A0A7S1ESK3</accession>
<organism evidence="2">
    <name type="scientific">Timspurckia oligopyrenoides</name>
    <dbReference type="NCBI Taxonomy" id="708627"/>
    <lineage>
        <taxon>Eukaryota</taxon>
        <taxon>Rhodophyta</taxon>
        <taxon>Bangiophyceae</taxon>
        <taxon>Porphyridiales</taxon>
        <taxon>Porphyridiaceae</taxon>
        <taxon>Timspurckia</taxon>
    </lineage>
</organism>
<dbReference type="AlphaFoldDB" id="A0A7S1ESK3"/>
<name>A0A7S1ESK3_9RHOD</name>
<feature type="region of interest" description="Disordered" evidence="1">
    <location>
        <begin position="60"/>
        <end position="86"/>
    </location>
</feature>
<dbReference type="EMBL" id="HBFP01008683">
    <property type="protein sequence ID" value="CAD8821831.1"/>
    <property type="molecule type" value="Transcribed_RNA"/>
</dbReference>
<evidence type="ECO:0000256" key="1">
    <source>
        <dbReference type="SAM" id="MobiDB-lite"/>
    </source>
</evidence>
<reference evidence="2" key="1">
    <citation type="submission" date="2021-01" db="EMBL/GenBank/DDBJ databases">
        <authorList>
            <person name="Corre E."/>
            <person name="Pelletier E."/>
            <person name="Niang G."/>
            <person name="Scheremetjew M."/>
            <person name="Finn R."/>
            <person name="Kale V."/>
            <person name="Holt S."/>
            <person name="Cochrane G."/>
            <person name="Meng A."/>
            <person name="Brown T."/>
            <person name="Cohen L."/>
        </authorList>
    </citation>
    <scope>NUCLEOTIDE SEQUENCE</scope>
    <source>
        <strain evidence="2">CCMP3278</strain>
    </source>
</reference>
<sequence length="205" mass="22602">MVVVEKNNLNSQKMESMSSIPVIHVGKVSAPVDVRSKQLAPEECRVSMITSPTNFPIQVISSPGDVSPMQLSKTPNEQSRRRRNCSVSFDDWTPEVRATAHITDLKSSLSKRASENHLAECASVSTVSNWKISELDMAEATQGEDFQVHVLDDGENSEGADEQENLISEKAMESFKQRLKSVDSFVALNTSFSSAVDEESCPHMI</sequence>
<evidence type="ECO:0000313" key="2">
    <source>
        <dbReference type="EMBL" id="CAD8821831.1"/>
    </source>
</evidence>
<gene>
    <name evidence="2" type="ORF">TOLI1172_LOCUS6227</name>
</gene>
<protein>
    <submittedName>
        <fullName evidence="2">Uncharacterized protein</fullName>
    </submittedName>
</protein>